<dbReference type="NCBIfam" id="NF047558">
    <property type="entry name" value="TPR_END_plus"/>
    <property type="match status" value="1"/>
</dbReference>
<evidence type="ECO:0000256" key="4">
    <source>
        <dbReference type="SAM" id="SignalP"/>
    </source>
</evidence>
<dbReference type="Pfam" id="PF13181">
    <property type="entry name" value="TPR_8"/>
    <property type="match status" value="2"/>
</dbReference>
<dbReference type="InterPro" id="IPR011990">
    <property type="entry name" value="TPR-like_helical_dom_sf"/>
</dbReference>
<dbReference type="EMBL" id="AGWK01000018">
    <property type="protein sequence ID" value="EHO72759.1"/>
    <property type="molecule type" value="Genomic_DNA"/>
</dbReference>
<dbReference type="InterPro" id="IPR019734">
    <property type="entry name" value="TPR_rpt"/>
</dbReference>
<feature type="repeat" description="TPR" evidence="3">
    <location>
        <begin position="169"/>
        <end position="202"/>
    </location>
</feature>
<feature type="repeat" description="TPR" evidence="3">
    <location>
        <begin position="270"/>
        <end position="303"/>
    </location>
</feature>
<dbReference type="eggNOG" id="COG0457">
    <property type="taxonomic scope" value="Bacteria"/>
</dbReference>
<dbReference type="PROSITE" id="PS50005">
    <property type="entry name" value="TPR"/>
    <property type="match status" value="4"/>
</dbReference>
<dbReference type="GO" id="GO:0046813">
    <property type="term" value="P:receptor-mediated virion attachment to host cell"/>
    <property type="evidence" value="ECO:0007669"/>
    <property type="project" value="TreeGrafter"/>
</dbReference>
<name>H1Q0T1_9BACT</name>
<keyword evidence="4" id="KW-0732">Signal</keyword>
<dbReference type="STRING" id="883158.HMPREF9140_00519"/>
<dbReference type="GO" id="GO:0009279">
    <property type="term" value="C:cell outer membrane"/>
    <property type="evidence" value="ECO:0007669"/>
    <property type="project" value="TreeGrafter"/>
</dbReference>
<evidence type="ECO:0000256" key="1">
    <source>
        <dbReference type="ARBA" id="ARBA00022737"/>
    </source>
</evidence>
<feature type="repeat" description="TPR" evidence="3">
    <location>
        <begin position="344"/>
        <end position="377"/>
    </location>
</feature>
<reference evidence="5 6" key="1">
    <citation type="submission" date="2011-12" db="EMBL/GenBank/DDBJ databases">
        <title>The Genome Sequence of Prevotella micans F0438.</title>
        <authorList>
            <consortium name="The Broad Institute Genome Sequencing Platform"/>
            <person name="Earl A."/>
            <person name="Ward D."/>
            <person name="Feldgarden M."/>
            <person name="Gevers D."/>
            <person name="Izard J."/>
            <person name="Baranova O.V."/>
            <person name="Blanton J.M."/>
            <person name="Wade W.G."/>
            <person name="Dewhirst F.E."/>
            <person name="Young S.K."/>
            <person name="Zeng Q."/>
            <person name="Gargeya S."/>
            <person name="Fitzgerald M."/>
            <person name="Haas B."/>
            <person name="Abouelleil A."/>
            <person name="Alvarado L."/>
            <person name="Arachchi H.M."/>
            <person name="Berlin A."/>
            <person name="Chapman S.B."/>
            <person name="Gearin G."/>
            <person name="Goldberg J."/>
            <person name="Griggs A."/>
            <person name="Gujja S."/>
            <person name="Hansen M."/>
            <person name="Heiman D."/>
            <person name="Howarth C."/>
            <person name="Larimer J."/>
            <person name="Lui A."/>
            <person name="MacDonald P.J.P."/>
            <person name="McCowen C."/>
            <person name="Montmayeur A."/>
            <person name="Murphy C."/>
            <person name="Neiman D."/>
            <person name="Pearson M."/>
            <person name="Priest M."/>
            <person name="Roberts A."/>
            <person name="Saif S."/>
            <person name="Shea T."/>
            <person name="Sisk P."/>
            <person name="Stolte C."/>
            <person name="Sykes S."/>
            <person name="Wortman J."/>
            <person name="Nusbaum C."/>
            <person name="Birren B."/>
        </authorList>
    </citation>
    <scope>NUCLEOTIDE SEQUENCE [LARGE SCALE GENOMIC DNA]</scope>
    <source>
        <strain evidence="5 6">F0438</strain>
    </source>
</reference>
<proteinExistence type="predicted"/>
<keyword evidence="2 3" id="KW-0802">TPR repeat</keyword>
<protein>
    <submittedName>
        <fullName evidence="5">Uncharacterized protein</fullName>
    </submittedName>
</protein>
<dbReference type="Proteomes" id="UP000016023">
    <property type="component" value="Unassembled WGS sequence"/>
</dbReference>
<dbReference type="HOGENOM" id="CLU_504179_0_0_10"/>
<evidence type="ECO:0000256" key="3">
    <source>
        <dbReference type="PROSITE-ProRule" id="PRU00339"/>
    </source>
</evidence>
<dbReference type="Gene3D" id="1.25.40.10">
    <property type="entry name" value="Tetratricopeptide repeat domain"/>
    <property type="match status" value="4"/>
</dbReference>
<feature type="chain" id="PRO_5003551953" evidence="4">
    <location>
        <begin position="26"/>
        <end position="540"/>
    </location>
</feature>
<organism evidence="5 6">
    <name type="scientific">Prevotella micans F0438</name>
    <dbReference type="NCBI Taxonomy" id="883158"/>
    <lineage>
        <taxon>Bacteria</taxon>
        <taxon>Pseudomonadati</taxon>
        <taxon>Bacteroidota</taxon>
        <taxon>Bacteroidia</taxon>
        <taxon>Bacteroidales</taxon>
        <taxon>Prevotellaceae</taxon>
        <taxon>Prevotella</taxon>
    </lineage>
</organism>
<accession>H1Q0T1</accession>
<feature type="signal peptide" evidence="4">
    <location>
        <begin position="1"/>
        <end position="25"/>
    </location>
</feature>
<evidence type="ECO:0000313" key="6">
    <source>
        <dbReference type="Proteomes" id="UP000016023"/>
    </source>
</evidence>
<dbReference type="PANTHER" id="PTHR44858">
    <property type="entry name" value="TETRATRICOPEPTIDE REPEAT PROTEIN 6"/>
    <property type="match status" value="1"/>
</dbReference>
<dbReference type="Pfam" id="PF13424">
    <property type="entry name" value="TPR_12"/>
    <property type="match status" value="1"/>
</dbReference>
<evidence type="ECO:0000313" key="5">
    <source>
        <dbReference type="EMBL" id="EHO72759.1"/>
    </source>
</evidence>
<dbReference type="InterPro" id="IPR050498">
    <property type="entry name" value="Ycf3"/>
</dbReference>
<dbReference type="PANTHER" id="PTHR44858:SF1">
    <property type="entry name" value="UDP-N-ACETYLGLUCOSAMINE--PEPTIDE N-ACETYLGLUCOSAMINYLTRANSFERASE SPINDLY-RELATED"/>
    <property type="match status" value="1"/>
</dbReference>
<evidence type="ECO:0000256" key="2">
    <source>
        <dbReference type="ARBA" id="ARBA00022803"/>
    </source>
</evidence>
<feature type="repeat" description="TPR" evidence="3">
    <location>
        <begin position="135"/>
        <end position="168"/>
    </location>
</feature>
<keyword evidence="1" id="KW-0677">Repeat</keyword>
<comment type="caution">
    <text evidence="5">The sequence shown here is derived from an EMBL/GenBank/DDBJ whole genome shotgun (WGS) entry which is preliminary data.</text>
</comment>
<dbReference type="SUPFAM" id="SSF48452">
    <property type="entry name" value="TPR-like"/>
    <property type="match status" value="3"/>
</dbReference>
<dbReference type="SMART" id="SM00028">
    <property type="entry name" value="TPR"/>
    <property type="match status" value="10"/>
</dbReference>
<sequence>MNRKKIQFIALIIALLSVFPSITRAQQETYNYKQALQSLQNKDTQAAIAYLYKDLANNPKNSKAWMLMSGAYGMLNNADSALFAIDNAIKFAPKTNENMLVACYKAKAEYLQAMGFTELQLKTLNQGVKQLPKSIDMLKLRGEFYSNNNDNEKAIADYKKILSIDRDNVDAMSEIGVQYLDEDNVDESLKWFNKALATDNSHTASKFGRALAYLGKKELEPALDDLTQLLKETESNRIKQMILSLADSTEIQSRVINKISTLSQAEPKETIWLLTLGDIHNNKEQYEQARQYFQKAYEIKQTADIATELARQYFAENNYAPAKKWATQAIELARDSSETNDNIASCITFLGQINFDQGNYTEAIKYYTQSIQEIKNNANARFFRAQAYIFAGKQKEALADLNEALETASGGTELAYVWRGWLLNQLGKKLEAQGDFRNAIEQDSVPYPAYPTFISQHFLGIDATAKQTAKSYLEISENKGAHIEVACLYALLGDKPMAVRHLELGIEKGYSSFPYIRNHPWLKALRGYPDYEKLIKKYSR</sequence>
<dbReference type="AlphaFoldDB" id="H1Q0T1"/>
<keyword evidence="6" id="KW-1185">Reference proteome</keyword>
<dbReference type="PATRIC" id="fig|883158.3.peg.532"/>
<dbReference type="RefSeq" id="WP_006951555.1">
    <property type="nucleotide sequence ID" value="NZ_JH594521.1"/>
</dbReference>
<gene>
    <name evidence="5" type="ORF">HMPREF9140_00519</name>
</gene>